<sequence>MSHQDQDQDQVYTESGQPIYRHTERKHDFQLAEGNEQSIEKIRNHIEKYIGKVDNVFHELISDLVHIDIFMVAPTPERNYYTLITSGMSELPMTVPEGAESYSYAELMLCLPPTWDVSQEGFQKEENYWPVRWLKTMARLPHEYDTWLYVGHTIPNGDPAEPYASNTKLSGMILAIPTLVNDVEGFFSMPCSDDKVVHFFSLLPLYKEEMDFKLKKDVEDLFEKLEQTGVNELVDIKRKNVCKKSFWIF</sequence>
<comment type="caution">
    <text evidence="2">The sequence shown here is derived from an EMBL/GenBank/DDBJ whole genome shotgun (WGS) entry which is preliminary data.</text>
</comment>
<reference evidence="2 3" key="1">
    <citation type="submission" date="2020-09" db="EMBL/GenBank/DDBJ databases">
        <title>Paenibacillus sp. CAU 1523 isolated from sand of Haeundae Beach.</title>
        <authorList>
            <person name="Kim W."/>
        </authorList>
    </citation>
    <scope>NUCLEOTIDE SEQUENCE [LARGE SCALE GENOMIC DNA]</scope>
    <source>
        <strain evidence="2 3">CAU 1523</strain>
    </source>
</reference>
<accession>A0ABR9AS78</accession>
<dbReference type="RefSeq" id="WP_192023447.1">
    <property type="nucleotide sequence ID" value="NZ_JACYTN010000001.1"/>
</dbReference>
<feature type="domain" description="Suppressor of fused-like" evidence="1">
    <location>
        <begin position="65"/>
        <end position="239"/>
    </location>
</feature>
<dbReference type="InterPro" id="IPR020941">
    <property type="entry name" value="SUFU-like_domain"/>
</dbReference>
<organism evidence="2 3">
    <name type="scientific">Paenibacillus arenosi</name>
    <dbReference type="NCBI Taxonomy" id="2774142"/>
    <lineage>
        <taxon>Bacteria</taxon>
        <taxon>Bacillati</taxon>
        <taxon>Bacillota</taxon>
        <taxon>Bacilli</taxon>
        <taxon>Bacillales</taxon>
        <taxon>Paenibacillaceae</taxon>
        <taxon>Paenibacillus</taxon>
    </lineage>
</organism>
<evidence type="ECO:0000313" key="2">
    <source>
        <dbReference type="EMBL" id="MBD8496982.1"/>
    </source>
</evidence>
<dbReference type="SUPFAM" id="SSF103359">
    <property type="entry name" value="Suppressor of Fused, N-terminal domain"/>
    <property type="match status" value="1"/>
</dbReference>
<dbReference type="Proteomes" id="UP000634529">
    <property type="component" value="Unassembled WGS sequence"/>
</dbReference>
<proteinExistence type="predicted"/>
<dbReference type="Pfam" id="PF05076">
    <property type="entry name" value="SUFU"/>
    <property type="match status" value="1"/>
</dbReference>
<dbReference type="InterPro" id="IPR037181">
    <property type="entry name" value="SUFU_N"/>
</dbReference>
<name>A0ABR9AS78_9BACL</name>
<protein>
    <submittedName>
        <fullName evidence="2">Suppressor of fused domain protein</fullName>
    </submittedName>
</protein>
<evidence type="ECO:0000259" key="1">
    <source>
        <dbReference type="Pfam" id="PF05076"/>
    </source>
</evidence>
<dbReference type="EMBL" id="JACYTN010000001">
    <property type="protein sequence ID" value="MBD8496982.1"/>
    <property type="molecule type" value="Genomic_DNA"/>
</dbReference>
<evidence type="ECO:0000313" key="3">
    <source>
        <dbReference type="Proteomes" id="UP000634529"/>
    </source>
</evidence>
<keyword evidence="3" id="KW-1185">Reference proteome</keyword>
<gene>
    <name evidence="2" type="ORF">IFO66_01580</name>
</gene>